<organism evidence="2 3">
    <name type="scientific">Pseudoroseicyclus aestuarii</name>
    <dbReference type="NCBI Taxonomy" id="1795041"/>
    <lineage>
        <taxon>Bacteria</taxon>
        <taxon>Pseudomonadati</taxon>
        <taxon>Pseudomonadota</taxon>
        <taxon>Alphaproteobacteria</taxon>
        <taxon>Rhodobacterales</taxon>
        <taxon>Paracoccaceae</taxon>
        <taxon>Pseudoroseicyclus</taxon>
    </lineage>
</organism>
<keyword evidence="3" id="KW-1185">Reference proteome</keyword>
<dbReference type="EMBL" id="QJTE01000001">
    <property type="protein sequence ID" value="PYE85776.1"/>
    <property type="molecule type" value="Genomic_DNA"/>
</dbReference>
<reference evidence="2 3" key="1">
    <citation type="submission" date="2018-06" db="EMBL/GenBank/DDBJ databases">
        <title>Genomic Encyclopedia of Type Strains, Phase III (KMG-III): the genomes of soil and plant-associated and newly described type strains.</title>
        <authorList>
            <person name="Whitman W."/>
        </authorList>
    </citation>
    <scope>NUCLEOTIDE SEQUENCE [LARGE SCALE GENOMIC DNA]</scope>
    <source>
        <strain evidence="2 3">CECT 9025</strain>
    </source>
</reference>
<feature type="signal peptide" evidence="1">
    <location>
        <begin position="1"/>
        <end position="22"/>
    </location>
</feature>
<dbReference type="Proteomes" id="UP000248311">
    <property type="component" value="Unassembled WGS sequence"/>
</dbReference>
<evidence type="ECO:0008006" key="4">
    <source>
        <dbReference type="Google" id="ProtNLM"/>
    </source>
</evidence>
<name>A0A318SZD7_9RHOB</name>
<comment type="caution">
    <text evidence="2">The sequence shown here is derived from an EMBL/GenBank/DDBJ whole genome shotgun (WGS) entry which is preliminary data.</text>
</comment>
<evidence type="ECO:0000256" key="1">
    <source>
        <dbReference type="SAM" id="SignalP"/>
    </source>
</evidence>
<accession>A0A318SZD7</accession>
<dbReference type="RefSeq" id="WP_110812799.1">
    <property type="nucleotide sequence ID" value="NZ_QJTE01000001.1"/>
</dbReference>
<protein>
    <recommendedName>
        <fullName evidence="4">Lipoprotein</fullName>
    </recommendedName>
</protein>
<gene>
    <name evidence="2" type="ORF">DFP88_101448</name>
</gene>
<feature type="chain" id="PRO_5016344302" description="Lipoprotein" evidence="1">
    <location>
        <begin position="23"/>
        <end position="186"/>
    </location>
</feature>
<evidence type="ECO:0000313" key="2">
    <source>
        <dbReference type="EMBL" id="PYE85776.1"/>
    </source>
</evidence>
<proteinExistence type="predicted"/>
<keyword evidence="1" id="KW-0732">Signal</keyword>
<dbReference type="OrthoDB" id="7843939at2"/>
<evidence type="ECO:0000313" key="3">
    <source>
        <dbReference type="Proteomes" id="UP000248311"/>
    </source>
</evidence>
<sequence>MKILLIACLAACLGGCSAPNFVGDAAPISQVEETPDRFELPARFALARSVYGHAIPAGADEAALWTDLAERASSLGSFTPLVSSGMPSARGGTAALIETARQQRYAYLILLRMQPETGSADIVLYHTASGGVMATAQAVSPAGGRRGFWGGPIRNPAQLERVTADIAQAALPVVEEMLRGIARRPG</sequence>
<dbReference type="AlphaFoldDB" id="A0A318SZD7"/>